<evidence type="ECO:0000256" key="1">
    <source>
        <dbReference type="ARBA" id="ARBA00001966"/>
    </source>
</evidence>
<keyword evidence="2 9" id="KW-0328">Glycosyltransferase</keyword>
<dbReference type="AlphaFoldDB" id="A0A2X3BN56"/>
<evidence type="ECO:0000256" key="3">
    <source>
        <dbReference type="ARBA" id="ARBA00022679"/>
    </source>
</evidence>
<dbReference type="PANTHER" id="PTHR13778">
    <property type="entry name" value="GLYCOSYLTRANSFERASE 8 DOMAIN-CONTAINING PROTEIN"/>
    <property type="match status" value="1"/>
</dbReference>
<gene>
    <name evidence="9" type="primary">gspA_1</name>
    <name evidence="9" type="ORF">NCTC13102_00247</name>
</gene>
<dbReference type="Proteomes" id="UP000250166">
    <property type="component" value="Unassembled WGS sequence"/>
</dbReference>
<dbReference type="Gene3D" id="3.90.550.10">
    <property type="entry name" value="Spore Coat Polysaccharide Biosynthesis Protein SpsA, Chain A"/>
    <property type="match status" value="1"/>
</dbReference>
<evidence type="ECO:0000256" key="4">
    <source>
        <dbReference type="ARBA" id="ARBA00022691"/>
    </source>
</evidence>
<evidence type="ECO:0000313" key="10">
    <source>
        <dbReference type="Proteomes" id="UP000250166"/>
    </source>
</evidence>
<keyword evidence="4" id="KW-0949">S-adenosyl-L-methionine</keyword>
<dbReference type="InterPro" id="IPR002495">
    <property type="entry name" value="Glyco_trans_8"/>
</dbReference>
<evidence type="ECO:0000256" key="2">
    <source>
        <dbReference type="ARBA" id="ARBA00022676"/>
    </source>
</evidence>
<name>A0A2X3BN56_9HELI</name>
<dbReference type="CDD" id="cd01335">
    <property type="entry name" value="Radical_SAM"/>
    <property type="match status" value="1"/>
</dbReference>
<keyword evidence="5" id="KW-0479">Metal-binding</keyword>
<protein>
    <submittedName>
        <fullName evidence="9">Lipopolysaccharide 1,3-galactosyltransferase</fullName>
    </submittedName>
</protein>
<evidence type="ECO:0000256" key="6">
    <source>
        <dbReference type="ARBA" id="ARBA00023004"/>
    </source>
</evidence>
<dbReference type="CDD" id="cd04194">
    <property type="entry name" value="GT8_A4GalT_like"/>
    <property type="match status" value="1"/>
</dbReference>
<dbReference type="SUPFAM" id="SSF102114">
    <property type="entry name" value="Radical SAM enzymes"/>
    <property type="match status" value="1"/>
</dbReference>
<dbReference type="InterPro" id="IPR013785">
    <property type="entry name" value="Aldolase_TIM"/>
</dbReference>
<dbReference type="GO" id="GO:0016757">
    <property type="term" value="F:glycosyltransferase activity"/>
    <property type="evidence" value="ECO:0007669"/>
    <property type="project" value="UniProtKB-KW"/>
</dbReference>
<proteinExistence type="predicted"/>
<dbReference type="GO" id="GO:0046872">
    <property type="term" value="F:metal ion binding"/>
    <property type="evidence" value="ECO:0007669"/>
    <property type="project" value="UniProtKB-KW"/>
</dbReference>
<comment type="cofactor">
    <cofactor evidence="1">
        <name>[4Fe-4S] cluster</name>
        <dbReference type="ChEBI" id="CHEBI:49883"/>
    </cofactor>
</comment>
<dbReference type="Pfam" id="PF04055">
    <property type="entry name" value="Radical_SAM"/>
    <property type="match status" value="1"/>
</dbReference>
<dbReference type="GO" id="GO:0051536">
    <property type="term" value="F:iron-sulfur cluster binding"/>
    <property type="evidence" value="ECO:0007669"/>
    <property type="project" value="UniProtKB-KW"/>
</dbReference>
<keyword evidence="7" id="KW-0411">Iron-sulfur</keyword>
<dbReference type="SUPFAM" id="SSF53448">
    <property type="entry name" value="Nucleotide-diphospho-sugar transferases"/>
    <property type="match status" value="1"/>
</dbReference>
<dbReference type="PANTHER" id="PTHR13778:SF47">
    <property type="entry name" value="LIPOPOLYSACCHARIDE 1,3-GALACTOSYLTRANSFERASE"/>
    <property type="match status" value="1"/>
</dbReference>
<evidence type="ECO:0000256" key="5">
    <source>
        <dbReference type="ARBA" id="ARBA00022723"/>
    </source>
</evidence>
<dbReference type="RefSeq" id="WP_112058245.1">
    <property type="nucleotide sequence ID" value="NZ_UAWL01000006.1"/>
</dbReference>
<reference evidence="9 10" key="1">
    <citation type="submission" date="2018-06" db="EMBL/GenBank/DDBJ databases">
        <authorList>
            <consortium name="Pathogen Informatics"/>
            <person name="Doyle S."/>
        </authorList>
    </citation>
    <scope>NUCLEOTIDE SEQUENCE [LARGE SCALE GENOMIC DNA]</scope>
    <source>
        <strain evidence="9 10">NCTC13102</strain>
    </source>
</reference>
<evidence type="ECO:0000313" key="9">
    <source>
        <dbReference type="EMBL" id="SQB97515.1"/>
    </source>
</evidence>
<dbReference type="InterPro" id="IPR050748">
    <property type="entry name" value="Glycosyltrans_8_dom-fam"/>
</dbReference>
<accession>A0A2X3BN56</accession>
<feature type="domain" description="Radical SAM core" evidence="8">
    <location>
        <begin position="567"/>
        <end position="674"/>
    </location>
</feature>
<dbReference type="SFLD" id="SFLDS00029">
    <property type="entry name" value="Radical_SAM"/>
    <property type="match status" value="1"/>
</dbReference>
<sequence>MLQIAILSRGGGQYNLKNLAIDSADSILDSASKPKSDSHFSQNLVNKIDLDSTLNSASKDSIFQDSASNLNLTQNPNTPNQNNSTLNHTPIAFHLITDTLKPSTIAKLRKLESKLNALYPASITLHHLSQDEFKDLRSWGEAGQNWCAYFRLKLGDILAPSLKTCLYLDVDTFVLQDIRPLFEMDLEGKSIAMVRDATNITSIVKDNVVKSTDYCNSGMLFIDLDKWRTKDMSQIRGFKYNEAPDQDFINYIFKNEKKILAFQWNFLWFDERRLRFDSDKQIIKNGFNGAFDVIPCVYSLEEFRQALQSPVIVHFICGYKPWEKIDWNPNGKPEFVKHPYDKAWWQIAKSTPFFAEIKRSYTKRSFKVSTLAYLKYYAPFVFYTLRAIKRALKGVKVLPTKAHKTHQECQAYKTRETQNQTQNQAQQHNATHKGGIMQTPLHSQIFNLRYINRNSDNAFLSFMRKNYKKFITDSPSRMLKVWRLAYLAPLLVFRKCIVIFSLRKNAWLQCAFLTKDYKDSRLCFVYCFMQKVARKILLTNFIVLFLRPYFRFRVWRGKVDIPYFELVLTTRCTMRCESCNNLMQYFDSNNAYTCTLEGIRGALEKLFANVDSISYVRIIGGEPLLFKDIAKVVEILDFEPKVKNFDIVTNGTIIPKQDLLIALSRSYKSWVSISDYSTSPNLKIKLYQEKITHLLQEYRIAYHLIWQQEGATWWDPGKIYKRGRDKEEIIKNFKSCLMPCVSVMSNEAIATHTEAESSAKSTTQAGFVAESKIDSIDSVESVESVDFAESMDSRINPLDSKRDSVESLDSRFDPLDSGCDPAVSLWQGKDTQKSCGQIFICPIASSLSRLKGLAAFEGDFVELDSTLSREKILRFYAQEFFEACDYCHNMWEQKRPIKIAIQTDKVLSLTE</sequence>
<evidence type="ECO:0000259" key="8">
    <source>
        <dbReference type="Pfam" id="PF04055"/>
    </source>
</evidence>
<dbReference type="InterPro" id="IPR007197">
    <property type="entry name" value="rSAM"/>
</dbReference>
<keyword evidence="6" id="KW-0408">Iron</keyword>
<dbReference type="InterPro" id="IPR058240">
    <property type="entry name" value="rSAM_sf"/>
</dbReference>
<dbReference type="EMBL" id="UAWL01000006">
    <property type="protein sequence ID" value="SQB97515.1"/>
    <property type="molecule type" value="Genomic_DNA"/>
</dbReference>
<evidence type="ECO:0000256" key="7">
    <source>
        <dbReference type="ARBA" id="ARBA00023014"/>
    </source>
</evidence>
<organism evidence="9 10">
    <name type="scientific">Helicobacter fennelliae</name>
    <dbReference type="NCBI Taxonomy" id="215"/>
    <lineage>
        <taxon>Bacteria</taxon>
        <taxon>Pseudomonadati</taxon>
        <taxon>Campylobacterota</taxon>
        <taxon>Epsilonproteobacteria</taxon>
        <taxon>Campylobacterales</taxon>
        <taxon>Helicobacteraceae</taxon>
        <taxon>Helicobacter</taxon>
    </lineage>
</organism>
<dbReference type="Gene3D" id="3.20.20.70">
    <property type="entry name" value="Aldolase class I"/>
    <property type="match status" value="1"/>
</dbReference>
<dbReference type="InterPro" id="IPR029044">
    <property type="entry name" value="Nucleotide-diphossugar_trans"/>
</dbReference>
<dbReference type="Pfam" id="PF01501">
    <property type="entry name" value="Glyco_transf_8"/>
    <property type="match status" value="1"/>
</dbReference>
<keyword evidence="3 9" id="KW-0808">Transferase</keyword>